<name>A0ABW0DU86_9ACTN</name>
<dbReference type="Gene3D" id="1.10.357.10">
    <property type="entry name" value="Tetracycline Repressor, domain 2"/>
    <property type="match status" value="1"/>
</dbReference>
<dbReference type="EMBL" id="JBHSKN010000019">
    <property type="protein sequence ID" value="MFC5242407.1"/>
    <property type="molecule type" value="Genomic_DNA"/>
</dbReference>
<protein>
    <submittedName>
        <fullName evidence="6">TetR/AcrR family transcriptional regulator</fullName>
    </submittedName>
</protein>
<evidence type="ECO:0000259" key="5">
    <source>
        <dbReference type="PROSITE" id="PS50977"/>
    </source>
</evidence>
<reference evidence="7" key="1">
    <citation type="journal article" date="2019" name="Int. J. Syst. Evol. Microbiol.">
        <title>The Global Catalogue of Microorganisms (GCM) 10K type strain sequencing project: providing services to taxonomists for standard genome sequencing and annotation.</title>
        <authorList>
            <consortium name="The Broad Institute Genomics Platform"/>
            <consortium name="The Broad Institute Genome Sequencing Center for Infectious Disease"/>
            <person name="Wu L."/>
            <person name="Ma J."/>
        </authorList>
    </citation>
    <scope>NUCLEOTIDE SEQUENCE [LARGE SCALE GENOMIC DNA]</scope>
    <source>
        <strain evidence="7">CGMCC 4.7131</strain>
    </source>
</reference>
<dbReference type="PANTHER" id="PTHR30055:SF225">
    <property type="entry name" value="TRANSCRIPTIONAL REGULATORY PROTEIN-RELATED"/>
    <property type="match status" value="1"/>
</dbReference>
<dbReference type="InterPro" id="IPR009057">
    <property type="entry name" value="Homeodomain-like_sf"/>
</dbReference>
<dbReference type="Pfam" id="PF00440">
    <property type="entry name" value="TetR_N"/>
    <property type="match status" value="1"/>
</dbReference>
<dbReference type="PANTHER" id="PTHR30055">
    <property type="entry name" value="HTH-TYPE TRANSCRIPTIONAL REGULATOR RUTR"/>
    <property type="match status" value="1"/>
</dbReference>
<evidence type="ECO:0000256" key="4">
    <source>
        <dbReference type="PROSITE-ProRule" id="PRU00335"/>
    </source>
</evidence>
<dbReference type="Pfam" id="PF16859">
    <property type="entry name" value="TetR_C_11"/>
    <property type="match status" value="1"/>
</dbReference>
<dbReference type="Proteomes" id="UP001596035">
    <property type="component" value="Unassembled WGS sequence"/>
</dbReference>
<evidence type="ECO:0000313" key="6">
    <source>
        <dbReference type="EMBL" id="MFC5242407.1"/>
    </source>
</evidence>
<evidence type="ECO:0000256" key="1">
    <source>
        <dbReference type="ARBA" id="ARBA00023015"/>
    </source>
</evidence>
<keyword evidence="7" id="KW-1185">Reference proteome</keyword>
<dbReference type="PROSITE" id="PS50977">
    <property type="entry name" value="HTH_TETR_2"/>
    <property type="match status" value="1"/>
</dbReference>
<comment type="caution">
    <text evidence="6">The sequence shown here is derived from an EMBL/GenBank/DDBJ whole genome shotgun (WGS) entry which is preliminary data.</text>
</comment>
<sequence length="203" mass="21364">MAAANGRSPTGVTGTRRRGKVLEKAILDATIEQLRTVGYVGLTMEGVAAEAGTGKAALYRRWANRDELVTAALAAVLPDPTAIELSGDVRDDLLGLLRCVRDAIALTHGTVFQIVRSEAAEAAGGMMHAVVGERIMDPSQELILEVLRKGVREGTLRPGAASPVVATVGSAMLVHHVVHEGPTVPDDYLFSIVDDILVPLTAP</sequence>
<proteinExistence type="predicted"/>
<dbReference type="InterPro" id="IPR001647">
    <property type="entry name" value="HTH_TetR"/>
</dbReference>
<gene>
    <name evidence="6" type="ORF">ACFPWV_21225</name>
</gene>
<dbReference type="PRINTS" id="PR00455">
    <property type="entry name" value="HTHTETR"/>
</dbReference>
<dbReference type="SUPFAM" id="SSF46689">
    <property type="entry name" value="Homeodomain-like"/>
    <property type="match status" value="1"/>
</dbReference>
<accession>A0ABW0DU86</accession>
<dbReference type="SUPFAM" id="SSF48498">
    <property type="entry name" value="Tetracyclin repressor-like, C-terminal domain"/>
    <property type="match status" value="1"/>
</dbReference>
<keyword evidence="2 4" id="KW-0238">DNA-binding</keyword>
<evidence type="ECO:0000256" key="3">
    <source>
        <dbReference type="ARBA" id="ARBA00023163"/>
    </source>
</evidence>
<evidence type="ECO:0000256" key="2">
    <source>
        <dbReference type="ARBA" id="ARBA00023125"/>
    </source>
</evidence>
<keyword evidence="3" id="KW-0804">Transcription</keyword>
<feature type="domain" description="HTH tetR-type" evidence="5">
    <location>
        <begin position="20"/>
        <end position="80"/>
    </location>
</feature>
<organism evidence="6 7">
    <name type="scientific">Streptomyces atrovirens</name>
    <dbReference type="NCBI Taxonomy" id="285556"/>
    <lineage>
        <taxon>Bacteria</taxon>
        <taxon>Bacillati</taxon>
        <taxon>Actinomycetota</taxon>
        <taxon>Actinomycetes</taxon>
        <taxon>Kitasatosporales</taxon>
        <taxon>Streptomycetaceae</taxon>
        <taxon>Streptomyces</taxon>
    </lineage>
</organism>
<dbReference type="Gene3D" id="1.10.10.60">
    <property type="entry name" value="Homeodomain-like"/>
    <property type="match status" value="1"/>
</dbReference>
<feature type="DNA-binding region" description="H-T-H motif" evidence="4">
    <location>
        <begin position="43"/>
        <end position="62"/>
    </location>
</feature>
<dbReference type="InterPro" id="IPR011075">
    <property type="entry name" value="TetR_C"/>
</dbReference>
<keyword evidence="1" id="KW-0805">Transcription regulation</keyword>
<dbReference type="RefSeq" id="WP_344564937.1">
    <property type="nucleotide sequence ID" value="NZ_BAAATG010000034.1"/>
</dbReference>
<evidence type="ECO:0000313" key="7">
    <source>
        <dbReference type="Proteomes" id="UP001596035"/>
    </source>
</evidence>
<dbReference type="InterPro" id="IPR036271">
    <property type="entry name" value="Tet_transcr_reg_TetR-rel_C_sf"/>
</dbReference>
<dbReference type="InterPro" id="IPR050109">
    <property type="entry name" value="HTH-type_TetR-like_transc_reg"/>
</dbReference>